<feature type="region of interest" description="Disordered" evidence="1">
    <location>
        <begin position="178"/>
        <end position="217"/>
    </location>
</feature>
<evidence type="ECO:0000256" key="1">
    <source>
        <dbReference type="SAM" id="MobiDB-lite"/>
    </source>
</evidence>
<protein>
    <recommendedName>
        <fullName evidence="5">C-type lectin domain-containing protein</fullName>
    </recommendedName>
</protein>
<comment type="caution">
    <text evidence="3">The sequence shown here is derived from an EMBL/GenBank/DDBJ whole genome shotgun (WGS) entry which is preliminary data.</text>
</comment>
<organism evidence="3 4">
    <name type="scientific">Fasciola hepatica</name>
    <name type="common">Liver fluke</name>
    <dbReference type="NCBI Taxonomy" id="6192"/>
    <lineage>
        <taxon>Eukaryota</taxon>
        <taxon>Metazoa</taxon>
        <taxon>Spiralia</taxon>
        <taxon>Lophotrochozoa</taxon>
        <taxon>Platyhelminthes</taxon>
        <taxon>Trematoda</taxon>
        <taxon>Digenea</taxon>
        <taxon>Plagiorchiida</taxon>
        <taxon>Echinostomata</taxon>
        <taxon>Echinostomatoidea</taxon>
        <taxon>Fasciolidae</taxon>
        <taxon>Fasciola</taxon>
    </lineage>
</organism>
<reference evidence="3" key="1">
    <citation type="submission" date="2019-03" db="EMBL/GenBank/DDBJ databases">
        <title>Improved annotation for the trematode Fasciola hepatica.</title>
        <authorList>
            <person name="Choi Y.-J."/>
            <person name="Martin J."/>
            <person name="Mitreva M."/>
        </authorList>
    </citation>
    <scope>NUCLEOTIDE SEQUENCE [LARGE SCALE GENOMIC DNA]</scope>
</reference>
<dbReference type="Proteomes" id="UP000230066">
    <property type="component" value="Unassembled WGS sequence"/>
</dbReference>
<evidence type="ECO:0000256" key="2">
    <source>
        <dbReference type="SAM" id="SignalP"/>
    </source>
</evidence>
<dbReference type="InterPro" id="IPR016187">
    <property type="entry name" value="CTDL_fold"/>
</dbReference>
<name>A0A4E0RYF8_FASHE</name>
<feature type="signal peptide" evidence="2">
    <location>
        <begin position="1"/>
        <end position="18"/>
    </location>
</feature>
<accession>A0A4E0RYF8</accession>
<keyword evidence="4" id="KW-1185">Reference proteome</keyword>
<feature type="compositionally biased region" description="Acidic residues" evidence="1">
    <location>
        <begin position="207"/>
        <end position="217"/>
    </location>
</feature>
<sequence length="217" mass="24666">MIVVLPIIIAHFLSLTEGSRSYEEPPPRPKSTTKGPRVDDTRYLFGPHPVSIGDARKFCNSYWGRVAQDYHPREAEIVGLPGQEFWYDGNTKFGFMPAMGSPYTFKGKRGCGVMNGYGIFARVPCDHFALPFCEVAIDWAGFSGNMEFYTDKFKYWKPTYLDKKSVNKTLEHLSEEEETIATEIPKTTEVPEEGPPNEGTENKVEGVDYDTYFDEQM</sequence>
<proteinExistence type="predicted"/>
<dbReference type="EMBL" id="JXXN02001933">
    <property type="protein sequence ID" value="THD23812.1"/>
    <property type="molecule type" value="Genomic_DNA"/>
</dbReference>
<keyword evidence="2" id="KW-0732">Signal</keyword>
<gene>
    <name evidence="3" type="ORF">D915_005387</name>
</gene>
<dbReference type="AlphaFoldDB" id="A0A4E0RYF8"/>
<evidence type="ECO:0000313" key="4">
    <source>
        <dbReference type="Proteomes" id="UP000230066"/>
    </source>
</evidence>
<feature type="region of interest" description="Disordered" evidence="1">
    <location>
        <begin position="19"/>
        <end position="41"/>
    </location>
</feature>
<evidence type="ECO:0000313" key="3">
    <source>
        <dbReference type="EMBL" id="THD23812.1"/>
    </source>
</evidence>
<feature type="chain" id="PRO_5020037156" description="C-type lectin domain-containing protein" evidence="2">
    <location>
        <begin position="19"/>
        <end position="217"/>
    </location>
</feature>
<evidence type="ECO:0008006" key="5">
    <source>
        <dbReference type="Google" id="ProtNLM"/>
    </source>
</evidence>
<dbReference type="SUPFAM" id="SSF56436">
    <property type="entry name" value="C-type lectin-like"/>
    <property type="match status" value="1"/>
</dbReference>